<reference evidence="2" key="1">
    <citation type="journal article" date="2017" name="Proc. Natl. Acad. Sci. U.S.A.">
        <title>Simulation of Deepwater Horizon oil plume reveals substrate specialization within a complex community of hydrocarbon degraders.</title>
        <authorList>
            <person name="Hu P."/>
            <person name="Dubinsky E.A."/>
            <person name="Probst A.J."/>
            <person name="Wang J."/>
            <person name="Sieber C.M.K."/>
            <person name="Tom L.M."/>
            <person name="Gardinali P."/>
            <person name="Banfield J.F."/>
            <person name="Atlas R.M."/>
            <person name="Andersen G.L."/>
        </authorList>
    </citation>
    <scope>NUCLEOTIDE SEQUENCE [LARGE SCALE GENOMIC DNA]</scope>
</reference>
<sequence length="168" mass="18443">MAHHTENSITVNVSAEKIWKVLADYSGVENFAATIKSSPIVGDVKSGLGAKRKCTFNDGSSLVEEIIDYQEGQGYKMDLSEHSLPLKEMQAQMSVKKIDENSCEIFMAADFVVKGGPLGWLLGQFVMRPVMKGVFKKVMSGLAYHCVTGIRIDETLPANEDLKNIVIS</sequence>
<evidence type="ECO:0000313" key="2">
    <source>
        <dbReference type="Proteomes" id="UP000227088"/>
    </source>
</evidence>
<gene>
    <name evidence="1" type="ORF">A9R00_09455</name>
</gene>
<dbReference type="Gene3D" id="3.30.530.20">
    <property type="match status" value="1"/>
</dbReference>
<dbReference type="InterPro" id="IPR023393">
    <property type="entry name" value="START-like_dom_sf"/>
</dbReference>
<evidence type="ECO:0008006" key="3">
    <source>
        <dbReference type="Google" id="ProtNLM"/>
    </source>
</evidence>
<dbReference type="CDD" id="cd07821">
    <property type="entry name" value="PYR_PYL_RCAR_like"/>
    <property type="match status" value="1"/>
</dbReference>
<name>A0A1Y5HST8_OLEAN</name>
<proteinExistence type="predicted"/>
<comment type="caution">
    <text evidence="1">The sequence shown here is derived from an EMBL/GenBank/DDBJ whole genome shotgun (WGS) entry which is preliminary data.</text>
</comment>
<protein>
    <recommendedName>
        <fullName evidence="3">MxaD family protein</fullName>
    </recommendedName>
</protein>
<organism evidence="1 2">
    <name type="scientific">Oleispira antarctica</name>
    <dbReference type="NCBI Taxonomy" id="188908"/>
    <lineage>
        <taxon>Bacteria</taxon>
        <taxon>Pseudomonadati</taxon>
        <taxon>Pseudomonadota</taxon>
        <taxon>Gammaproteobacteria</taxon>
        <taxon>Oceanospirillales</taxon>
        <taxon>Oceanospirillaceae</taxon>
        <taxon>Oleispira</taxon>
    </lineage>
</organism>
<dbReference type="InterPro" id="IPR019587">
    <property type="entry name" value="Polyketide_cyclase/dehydratase"/>
</dbReference>
<dbReference type="Proteomes" id="UP000227088">
    <property type="component" value="Unassembled WGS sequence"/>
</dbReference>
<dbReference type="SUPFAM" id="SSF55961">
    <property type="entry name" value="Bet v1-like"/>
    <property type="match status" value="1"/>
</dbReference>
<dbReference type="EMBL" id="MABE01000548">
    <property type="protein sequence ID" value="OUS39547.1"/>
    <property type="molecule type" value="Genomic_DNA"/>
</dbReference>
<accession>A0A1Y5HST8</accession>
<dbReference type="AlphaFoldDB" id="A0A1Y5HST8"/>
<evidence type="ECO:0000313" key="1">
    <source>
        <dbReference type="EMBL" id="OUS39547.1"/>
    </source>
</evidence>
<dbReference type="Pfam" id="PF10604">
    <property type="entry name" value="Polyketide_cyc2"/>
    <property type="match status" value="1"/>
</dbReference>